<feature type="signal peptide" evidence="1">
    <location>
        <begin position="1"/>
        <end position="24"/>
    </location>
</feature>
<evidence type="ECO:0000313" key="4">
    <source>
        <dbReference type="Proteomes" id="UP000184327"/>
    </source>
</evidence>
<sequence length="426" mass="47944">MPFLNSLLRPSLACFCLWSATVAAEPLVEWSGRAIAEAEALRNTELRRGSKRINELAIEPTLRLNAHIRRDAALSGFVETELSREIERETGETPQKANKLSLNQAYVTLKPDTAWAQTRVRLGRWQLRDEREWLFDENIDGLLLEATRGRWSVQALGGRVNHWQRDLLDSSTKGNPVNTTAVLARYRLDKDWQLGTYAVAQRDLSTDRDRLLHLGLRSHADPDKRLRHWLEVATVRGREEGESLRGHALDAGGTYVFHKAALRPRLTLGYAWGSGDGNASDGRRRHYRQSGLQSNEADFGGLTKYQVYGVALNPELRNLHILTAGVGLNLAPQLTLDMVYHRYTQHHLATLTRRSTELNPDTDILSTRRLGSGLDVVLGWRPRRDIKLEAAVGWFDPSARFRNGSSAQAQQSSSAYAAWVELGLGF</sequence>
<gene>
    <name evidence="3" type="ORF">SAMN02745117_01480</name>
</gene>
<dbReference type="InterPro" id="IPR053728">
    <property type="entry name" value="Alginate_Permeability_Chnl"/>
</dbReference>
<dbReference type="OrthoDB" id="7869509at2"/>
<dbReference type="STRING" id="1122156.SAMN02745117_01480"/>
<dbReference type="InterPro" id="IPR025388">
    <property type="entry name" value="Alginate_export_dom"/>
</dbReference>
<dbReference type="Proteomes" id="UP000184327">
    <property type="component" value="Unassembled WGS sequence"/>
</dbReference>
<dbReference type="Gene3D" id="2.40.160.100">
    <property type="match status" value="1"/>
</dbReference>
<accession>A0A1M4ZMT6</accession>
<evidence type="ECO:0000256" key="1">
    <source>
        <dbReference type="SAM" id="SignalP"/>
    </source>
</evidence>
<keyword evidence="1" id="KW-0732">Signal</keyword>
<dbReference type="AlphaFoldDB" id="A0A1M4ZMT6"/>
<name>A0A1M4ZMT6_9BURK</name>
<evidence type="ECO:0000313" key="3">
    <source>
        <dbReference type="EMBL" id="SHF19328.1"/>
    </source>
</evidence>
<evidence type="ECO:0000259" key="2">
    <source>
        <dbReference type="Pfam" id="PF13372"/>
    </source>
</evidence>
<feature type="domain" description="Alginate export" evidence="2">
    <location>
        <begin position="51"/>
        <end position="410"/>
    </location>
</feature>
<reference evidence="3 4" key="1">
    <citation type="submission" date="2016-11" db="EMBL/GenBank/DDBJ databases">
        <authorList>
            <person name="Jaros S."/>
            <person name="Januszkiewicz K."/>
            <person name="Wedrychowicz H."/>
        </authorList>
    </citation>
    <scope>NUCLEOTIDE SEQUENCE [LARGE SCALE GENOMIC DNA]</scope>
    <source>
        <strain evidence="3 4">DSM 16112</strain>
    </source>
</reference>
<protein>
    <submittedName>
        <fullName evidence="3">Alginate production protein</fullName>
    </submittedName>
</protein>
<keyword evidence="4" id="KW-1185">Reference proteome</keyword>
<feature type="chain" id="PRO_5012702671" evidence="1">
    <location>
        <begin position="25"/>
        <end position="426"/>
    </location>
</feature>
<dbReference type="EMBL" id="FQUZ01000015">
    <property type="protein sequence ID" value="SHF19328.1"/>
    <property type="molecule type" value="Genomic_DNA"/>
</dbReference>
<proteinExistence type="predicted"/>
<dbReference type="Pfam" id="PF13372">
    <property type="entry name" value="Alginate_exp"/>
    <property type="match status" value="1"/>
</dbReference>
<dbReference type="RefSeq" id="WP_073356064.1">
    <property type="nucleotide sequence ID" value="NZ_FQUZ01000015.1"/>
</dbReference>
<organism evidence="3 4">
    <name type="scientific">Lampropedia hyalina DSM 16112</name>
    <dbReference type="NCBI Taxonomy" id="1122156"/>
    <lineage>
        <taxon>Bacteria</taxon>
        <taxon>Pseudomonadati</taxon>
        <taxon>Pseudomonadota</taxon>
        <taxon>Betaproteobacteria</taxon>
        <taxon>Burkholderiales</taxon>
        <taxon>Comamonadaceae</taxon>
        <taxon>Lampropedia</taxon>
    </lineage>
</organism>